<feature type="domain" description="C2H2-type" evidence="14">
    <location>
        <begin position="646"/>
        <end position="676"/>
    </location>
</feature>
<name>A0ABM5ET70_9SAUR</name>
<dbReference type="SMART" id="SM00355">
    <property type="entry name" value="ZnF_C2H2"/>
    <property type="match status" value="15"/>
</dbReference>
<feature type="domain" description="C2H2-type" evidence="14">
    <location>
        <begin position="1158"/>
        <end position="1186"/>
    </location>
</feature>
<organism evidence="15 16">
    <name type="scientific">Pogona vitticeps</name>
    <name type="common">central bearded dragon</name>
    <dbReference type="NCBI Taxonomy" id="103695"/>
    <lineage>
        <taxon>Eukaryota</taxon>
        <taxon>Metazoa</taxon>
        <taxon>Chordata</taxon>
        <taxon>Craniata</taxon>
        <taxon>Vertebrata</taxon>
        <taxon>Euteleostomi</taxon>
        <taxon>Lepidosauria</taxon>
        <taxon>Squamata</taxon>
        <taxon>Bifurcata</taxon>
        <taxon>Unidentata</taxon>
        <taxon>Episquamata</taxon>
        <taxon>Toxicofera</taxon>
        <taxon>Iguania</taxon>
        <taxon>Acrodonta</taxon>
        <taxon>Agamidae</taxon>
        <taxon>Amphibolurinae</taxon>
        <taxon>Pogona</taxon>
    </lineage>
</organism>
<reference evidence="16" key="1">
    <citation type="submission" date="2025-08" db="UniProtKB">
        <authorList>
            <consortium name="RefSeq"/>
        </authorList>
    </citation>
    <scope>IDENTIFICATION</scope>
</reference>
<evidence type="ECO:0000256" key="6">
    <source>
        <dbReference type="ARBA" id="ARBA00022771"/>
    </source>
</evidence>
<evidence type="ECO:0000259" key="14">
    <source>
        <dbReference type="PROSITE" id="PS50157"/>
    </source>
</evidence>
<feature type="domain" description="C2H2-type" evidence="14">
    <location>
        <begin position="746"/>
        <end position="775"/>
    </location>
</feature>
<keyword evidence="9" id="KW-0238">DNA-binding</keyword>
<feature type="region of interest" description="Disordered" evidence="13">
    <location>
        <begin position="1692"/>
        <end position="1735"/>
    </location>
</feature>
<evidence type="ECO:0000256" key="10">
    <source>
        <dbReference type="ARBA" id="ARBA00023163"/>
    </source>
</evidence>
<dbReference type="PANTHER" id="PTHR15507">
    <property type="entry name" value="ZINC FINGER PROTEIN RLF"/>
    <property type="match status" value="1"/>
</dbReference>
<keyword evidence="4" id="KW-0479">Metal-binding</keyword>
<protein>
    <submittedName>
        <fullName evidence="16">Zinc finger protein Rlf</fullName>
    </submittedName>
</protein>
<feature type="compositionally biased region" description="Acidic residues" evidence="13">
    <location>
        <begin position="1247"/>
        <end position="1259"/>
    </location>
</feature>
<evidence type="ECO:0000256" key="7">
    <source>
        <dbReference type="ARBA" id="ARBA00022833"/>
    </source>
</evidence>
<feature type="domain" description="C2H2-type" evidence="14">
    <location>
        <begin position="934"/>
        <end position="959"/>
    </location>
</feature>
<keyword evidence="7" id="KW-0862">Zinc</keyword>
<keyword evidence="8" id="KW-0805">Transcription regulation</keyword>
<keyword evidence="11" id="KW-0539">Nucleus</keyword>
<dbReference type="Pfam" id="PF26218">
    <property type="entry name" value="zf_C2H2_ZNF292"/>
    <property type="match status" value="1"/>
</dbReference>
<dbReference type="PANTHER" id="PTHR15507:SF18">
    <property type="entry name" value="ZINC FINGER PROTEIN RLF"/>
    <property type="match status" value="1"/>
</dbReference>
<feature type="compositionally biased region" description="Basic and acidic residues" evidence="13">
    <location>
        <begin position="1713"/>
        <end position="1724"/>
    </location>
</feature>
<evidence type="ECO:0000313" key="15">
    <source>
        <dbReference type="Proteomes" id="UP001652642"/>
    </source>
</evidence>
<dbReference type="InterPro" id="IPR052251">
    <property type="entry name" value="GH-ZnFinger_Regulators"/>
</dbReference>
<feature type="compositionally biased region" description="Acidic residues" evidence="13">
    <location>
        <begin position="1768"/>
        <end position="1782"/>
    </location>
</feature>
<comment type="subcellular location">
    <subcellularLocation>
        <location evidence="1">Nucleus</location>
    </subcellularLocation>
</comment>
<feature type="domain" description="C2H2-type" evidence="14">
    <location>
        <begin position="1307"/>
        <end position="1337"/>
    </location>
</feature>
<keyword evidence="15" id="KW-1185">Reference proteome</keyword>
<evidence type="ECO:0000256" key="1">
    <source>
        <dbReference type="ARBA" id="ARBA00004123"/>
    </source>
</evidence>
<dbReference type="Gene3D" id="3.30.160.60">
    <property type="entry name" value="Classic Zinc Finger"/>
    <property type="match status" value="5"/>
</dbReference>
<evidence type="ECO:0000256" key="4">
    <source>
        <dbReference type="ARBA" id="ARBA00022723"/>
    </source>
</evidence>
<evidence type="ECO:0000256" key="12">
    <source>
        <dbReference type="PROSITE-ProRule" id="PRU00042"/>
    </source>
</evidence>
<dbReference type="PROSITE" id="PS00028">
    <property type="entry name" value="ZINC_FINGER_C2H2_1"/>
    <property type="match status" value="14"/>
</dbReference>
<feature type="domain" description="C2H2-type" evidence="14">
    <location>
        <begin position="776"/>
        <end position="805"/>
    </location>
</feature>
<sequence length="1908" mass="218802">MADAEADAALPPEMQRLAAGLRARLWQLQAELSEQGVAEASSSAYCRGFCQTLLQYAGNRGAAEHILPLLEVYRVAIQSFASARPYLTTECEDVLLVLGRLVLSCFELLLSVPESEEECEPLLKLFQSIQDSHNSLLEFGDSSLEILADISKEGVWKNPVLLKIVSQQPVDTEEVNVLIKREGPAFLQMRIKHLMKTNCLPQAASLSKLCKDSTEISDVSPFLQAYITCLCSMHPNEESIREIAKVDCKVVLDMICNLETEGQESTAFILCTTYLTQQLQTASVYCSWELTLFWSKLQRRIDPSLDSFLERCRQFGIIARTLQHLFFLIRVIQAEAEEAGLAVSILLCVRALQLRSNENDDMKTSVCKTIACLLPEDLEVRRACQLTEYLLEPSEEGYNLLEELYLQPDQKFDEENAPVPNSLRCELLLALKAYWPFDPEFWDWKTLRRNCLRRLGKEVSESEEDLSCNEMMFNETELLDSLLSDCEETREENNFEGLNQPKERVRVKKPIGSSERYQRWLQYKFFCLICKRECIEARILHHSKMHMEDGVFTCPVCIKKFKRKDVFVTHVMEHVKMPPSRKYRAKKKILIKKERLTKNSLPVASTRLEENQSLEIIPCKKPRTDTQDYVTFSKLENCHLQDRDVYPCPGTDCSRVFKQFKYLSVHLKAEHQNNDENAMHYLDMKNRREKCSYCRRHFMSAFHLREHEQVHSGPQPYMCVSVGCYARFGSVNELLHHKQQHDDLRYKCELSGCNIVFSDLGQLYHHEAQHFRDASYTCNFHGCKKFYYSKTEFTNHLSMHISNGEMKEVLIKHEEDVSRDRLVCLSDSELYEQEGPSHLPESLSLPSGSTNSEGILDIKQEPLSDGEVDGKSNGSFVSSVASPANEKQMTVLTETIDCANSVSGVLLPHDKVFLPSNLKEQYSNVAVYFDGKRFTCGFEGCGSTYKNSKGIQKHLRRAHPYHFKLRRKLGLKAKDANQLTERLQNSTAGEIHSEVQNHPNINADSLGIIDCNTDSKNKGYLKEEPWPSSPETSFFEHPKASSTEDAMLELLLGLKHLSLKNTSARLGSSSRLLQSYPSKCPNSEDESTSDHYFEEQQGKLPNQYLTQLAAKPFFCERQGCTCEFVTREALLTHYVRKHNYSKEMVLQLNMFQYRYSPFKCHICQRSFTRKTHLRVHYRNKHKLGKVTATQKLFANESFEDMGDYAEDTLNSSVASVSPFYANTEEELDDQAKLTDEQLCHPKKEDLSSETDLESSEDAESCISGKQTKLSALESHRKGLEAQEGRGSKRTVAKGNLCYILHKYHKPFHCIHKNCNSAFTNQKGLIRHYRTVHQYNKEQLCLEKDKARSKRELAKCKKIFVCKHKACSKRFLCSKSLAKHCSDFHALDHEEDSKVLSETEAVRFPCRHPHCPAAFYSLHKLQHHLTEEHAKGGEMNKDIEIHCDRNGCNRVFTTYSRYAQHVYFRHSDYDGMSGGTKEKGNHLKDNREQSCLKNRCLRHEVSEKKRQTNEKVEKNNNKNKGKQLYNFRTKEEALQMCRDNCNQTQYPCMIQGCPSVVKLESSIVRHYKRTHQMASVYIEQQYEELVLCVECGTVINDSCLEANRGSNKEASRNFKQEMTVHSAYQHGREEQLVLNSDCDHDERGIKNGRCSVGDTAQEAGIILCTDPLKHVHNSKTRCFEECNRMKSAQQCEAEDFPGSDGRENIYSTKSDVQLPKEKDANDKQHTSTHLSTKKLPVLKEKVQKPFDLKSFKPMGFESSFLKFIQESEERGDDDDDSDDDFEDKWEPTKQYEMDEMVKKDKDSKRDLLQGRARYENVPAAAVSKRNTGSRAPGQLRGIQPLLSTDSPSIPSLENLRAILDKALTNCGDHALKQLHYLRPVVVLERSKFSTSLIDFFPTKKTDHLCVGSS</sequence>
<feature type="domain" description="C2H2-type" evidence="14">
    <location>
        <begin position="1359"/>
        <end position="1389"/>
    </location>
</feature>
<feature type="region of interest" description="Disordered" evidence="13">
    <location>
        <begin position="1766"/>
        <end position="1802"/>
    </location>
</feature>
<evidence type="ECO:0000256" key="8">
    <source>
        <dbReference type="ARBA" id="ARBA00023015"/>
    </source>
</evidence>
<dbReference type="GeneID" id="110089667"/>
<feature type="region of interest" description="Disordered" evidence="13">
    <location>
        <begin position="1817"/>
        <end position="1841"/>
    </location>
</feature>
<dbReference type="SUPFAM" id="SSF57667">
    <property type="entry name" value="beta-beta-alpha zinc fingers"/>
    <property type="match status" value="1"/>
</dbReference>
<dbReference type="InterPro" id="IPR013087">
    <property type="entry name" value="Znf_C2H2_type"/>
</dbReference>
<feature type="region of interest" description="Disordered" evidence="13">
    <location>
        <begin position="1238"/>
        <end position="1263"/>
    </location>
</feature>
<keyword evidence="10" id="KW-0804">Transcription</keyword>
<dbReference type="Pfam" id="PF25580">
    <property type="entry name" value="TPR_Rlf"/>
    <property type="match status" value="1"/>
</dbReference>
<dbReference type="RefSeq" id="XP_072836353.1">
    <property type="nucleotide sequence ID" value="XM_072980252.1"/>
</dbReference>
<dbReference type="InterPro" id="IPR057986">
    <property type="entry name" value="TPR_Rlf/292/654"/>
</dbReference>
<proteinExistence type="inferred from homology"/>
<evidence type="ECO:0000256" key="9">
    <source>
        <dbReference type="ARBA" id="ARBA00023125"/>
    </source>
</evidence>
<gene>
    <name evidence="16" type="primary">RLF</name>
</gene>
<keyword evidence="5" id="KW-0677">Repeat</keyword>
<evidence type="ECO:0000256" key="11">
    <source>
        <dbReference type="ARBA" id="ARBA00023242"/>
    </source>
</evidence>
<feature type="compositionally biased region" description="Basic and acidic residues" evidence="13">
    <location>
        <begin position="1783"/>
        <end position="1802"/>
    </location>
</feature>
<dbReference type="Proteomes" id="UP001652642">
    <property type="component" value="Chromosome 9"/>
</dbReference>
<dbReference type="InterPro" id="IPR058902">
    <property type="entry name" value="zf_C2H2_ZNF292/Rlf"/>
</dbReference>
<feature type="domain" description="C2H2-type" evidence="14">
    <location>
        <begin position="552"/>
        <end position="579"/>
    </location>
</feature>
<keyword evidence="6 12" id="KW-0863">Zinc-finger</keyword>
<dbReference type="Pfam" id="PF25420">
    <property type="entry name" value="zf-C2H2_ZN292"/>
    <property type="match status" value="1"/>
</dbReference>
<feature type="domain" description="C2H2-type" evidence="14">
    <location>
        <begin position="689"/>
        <end position="716"/>
    </location>
</feature>
<dbReference type="InterPro" id="IPR036236">
    <property type="entry name" value="Znf_C2H2_sf"/>
</dbReference>
<accession>A0ABM5ET70</accession>
<evidence type="ECO:0000313" key="16">
    <source>
        <dbReference type="RefSeq" id="XP_072836353.1"/>
    </source>
</evidence>
<evidence type="ECO:0000256" key="3">
    <source>
        <dbReference type="ARBA" id="ARBA00022553"/>
    </source>
</evidence>
<comment type="similarity">
    <text evidence="2">Belongs to the krueppel C2H2-type zinc-finger protein family.</text>
</comment>
<evidence type="ECO:0000256" key="2">
    <source>
        <dbReference type="ARBA" id="ARBA00006991"/>
    </source>
</evidence>
<dbReference type="Pfam" id="PF00096">
    <property type="entry name" value="zf-C2H2"/>
    <property type="match status" value="1"/>
</dbReference>
<evidence type="ECO:0000256" key="13">
    <source>
        <dbReference type="SAM" id="MobiDB-lite"/>
    </source>
</evidence>
<evidence type="ECO:0000256" key="5">
    <source>
        <dbReference type="ARBA" id="ARBA00022737"/>
    </source>
</evidence>
<keyword evidence="3" id="KW-0597">Phosphoprotein</keyword>
<dbReference type="PROSITE" id="PS50157">
    <property type="entry name" value="ZINC_FINGER_C2H2_2"/>
    <property type="match status" value="9"/>
</dbReference>